<evidence type="ECO:0000259" key="2">
    <source>
        <dbReference type="PROSITE" id="PS51192"/>
    </source>
</evidence>
<dbReference type="CDD" id="cd17926">
    <property type="entry name" value="DEXHc_RE"/>
    <property type="match status" value="1"/>
</dbReference>
<name>A0A6I6N6R5_9ACTN</name>
<dbReference type="PANTHER" id="PTHR47396:SF1">
    <property type="entry name" value="ATP-DEPENDENT HELICASE IRC3-RELATED"/>
    <property type="match status" value="1"/>
</dbReference>
<dbReference type="Proteomes" id="UP000436138">
    <property type="component" value="Chromosome"/>
</dbReference>
<sequence>MAARELRPHQREAVDAVLRALQVPAGATVPERGLRTQVVMATGSGKTLVAVRGAEELRAGRVLVLVPSLDLLAQTEAAWRAGGRRGPVIGVSSLRGDQASFPNTTDVGELVARVGPFEKVTVFATYASLGLGTLERAHAAGLPGWDLIVVDEAHRTSGRIGKPWAVVHDNTRIPALRRLYMTATPRLWQPDDDSAGTERGVPGELVASMDDDPDGPFGSRCFTLTLSAAIDRGICAPYQVVCVDVTDTRLQAAQLLGIEGYSDAVRGARLAALQTALVKACTEEDFHRTLVFHHMVKEAEAFAAGLPEVARRLHAAEPDRYPQRVWAQWLCGDHTPPHRRRVLDQFARGAAEDGTAVDKSVLGSVKVLGEGVDTHACDSVYFADVRGSMPDLVQAVGRALRTRPGHGKLASLVVPVFLGPGETPDNLLTSRAYDGLARLLAALRAHDARIVERLAEPQAQSRAKGVQTRTGDHDNGRAADDGHLSAPARALLKFSTPRDPEHLAAFINLRVLHPERTHWRRGIQAAVHYTRLHGDLDVPFTYRVPGQPDAEEAGWPGALAGYPLGQWTADARRAHARGRLDAERVAQLEKLGMIWSHHDTSWEQGLAAVRGWAAEHGHALAPLDATHQGYKVGIFLKNARAAARKAAELERRRAEGLPVRSTAGALPEDRREQLDDIDPSWCPTWSLDWQRAFHLTRRHLEAGGALPVSSGVVVHQGEDLGRWVHQQHLGHDKLTTVQQWMLEHILGIQPADEDEKPRARRSQGDRWTMNYTAARQFYQREGHLLVPRKHIETIAVARGDGRWEEQEVKLGTWISNQRSRAATLAPERVQRLSAIGMRWT</sequence>
<dbReference type="InterPro" id="IPR005114">
    <property type="entry name" value="Helicase_assoc"/>
</dbReference>
<feature type="compositionally biased region" description="Basic and acidic residues" evidence="1">
    <location>
        <begin position="470"/>
        <end position="482"/>
    </location>
</feature>
<dbReference type="GO" id="GO:0005524">
    <property type="term" value="F:ATP binding"/>
    <property type="evidence" value="ECO:0007669"/>
    <property type="project" value="InterPro"/>
</dbReference>
<dbReference type="PANTHER" id="PTHR47396">
    <property type="entry name" value="TYPE I RESTRICTION ENZYME ECOKI R PROTEIN"/>
    <property type="match status" value="1"/>
</dbReference>
<dbReference type="InterPro" id="IPR027417">
    <property type="entry name" value="P-loop_NTPase"/>
</dbReference>
<keyword evidence="4" id="KW-0067">ATP-binding</keyword>
<dbReference type="Gene3D" id="6.10.140.530">
    <property type="match status" value="2"/>
</dbReference>
<dbReference type="SUPFAM" id="SSF52540">
    <property type="entry name" value="P-loop containing nucleoside triphosphate hydrolases"/>
    <property type="match status" value="1"/>
</dbReference>
<keyword evidence="4" id="KW-0347">Helicase</keyword>
<feature type="domain" description="Helicase C-terminal" evidence="3">
    <location>
        <begin position="272"/>
        <end position="474"/>
    </location>
</feature>
<keyword evidence="4" id="KW-0547">Nucleotide-binding</keyword>
<dbReference type="AlphaFoldDB" id="A0A6I6N6R5"/>
<dbReference type="Pfam" id="PF00271">
    <property type="entry name" value="Helicase_C"/>
    <property type="match status" value="1"/>
</dbReference>
<organism evidence="4 5">
    <name type="scientific">Streptomyces broussonetiae</name>
    <dbReference type="NCBI Taxonomy" id="2686304"/>
    <lineage>
        <taxon>Bacteria</taxon>
        <taxon>Bacillati</taxon>
        <taxon>Actinomycetota</taxon>
        <taxon>Actinomycetes</taxon>
        <taxon>Kitasatosporales</taxon>
        <taxon>Streptomycetaceae</taxon>
        <taxon>Streptomyces</taxon>
    </lineage>
</organism>
<dbReference type="RefSeq" id="WP_158928745.1">
    <property type="nucleotide sequence ID" value="NZ_CP047020.1"/>
</dbReference>
<dbReference type="Pfam" id="PF03457">
    <property type="entry name" value="HA"/>
    <property type="match status" value="3"/>
</dbReference>
<dbReference type="Pfam" id="PF04851">
    <property type="entry name" value="ResIII"/>
    <property type="match status" value="1"/>
</dbReference>
<keyword evidence="4" id="KW-0378">Hydrolase</keyword>
<dbReference type="SMART" id="SM00487">
    <property type="entry name" value="DEXDc"/>
    <property type="match status" value="1"/>
</dbReference>
<dbReference type="SMART" id="SM00490">
    <property type="entry name" value="HELICc"/>
    <property type="match status" value="1"/>
</dbReference>
<feature type="region of interest" description="Disordered" evidence="1">
    <location>
        <begin position="455"/>
        <end position="482"/>
    </location>
</feature>
<dbReference type="CDD" id="cd18785">
    <property type="entry name" value="SF2_C"/>
    <property type="match status" value="1"/>
</dbReference>
<dbReference type="InterPro" id="IPR006935">
    <property type="entry name" value="Helicase/UvrB_N"/>
</dbReference>
<evidence type="ECO:0000313" key="4">
    <source>
        <dbReference type="EMBL" id="QHA08888.1"/>
    </source>
</evidence>
<dbReference type="InterPro" id="IPR001650">
    <property type="entry name" value="Helicase_C-like"/>
</dbReference>
<dbReference type="KEGG" id="sbro:GQF42_41605"/>
<dbReference type="Gene3D" id="3.40.50.300">
    <property type="entry name" value="P-loop containing nucleotide triphosphate hydrolases"/>
    <property type="match status" value="2"/>
</dbReference>
<dbReference type="InterPro" id="IPR050742">
    <property type="entry name" value="Helicase_Restrict-Modif_Enz"/>
</dbReference>
<dbReference type="EMBL" id="CP047020">
    <property type="protein sequence ID" value="QHA08888.1"/>
    <property type="molecule type" value="Genomic_DNA"/>
</dbReference>
<reference evidence="4 5" key="1">
    <citation type="submission" date="2019-12" db="EMBL/GenBank/DDBJ databases">
        <title>Streptomyces sp. strain T44 isolated from rhizosphere soil of Broussonetia papyrifera.</title>
        <authorList>
            <person name="Mo P."/>
        </authorList>
    </citation>
    <scope>NUCLEOTIDE SEQUENCE [LARGE SCALE GENOMIC DNA]</scope>
    <source>
        <strain evidence="4 5">T44</strain>
    </source>
</reference>
<evidence type="ECO:0000256" key="1">
    <source>
        <dbReference type="SAM" id="MobiDB-lite"/>
    </source>
</evidence>
<feature type="domain" description="Helicase ATP-binding" evidence="2">
    <location>
        <begin position="27"/>
        <end position="203"/>
    </location>
</feature>
<keyword evidence="5" id="KW-1185">Reference proteome</keyword>
<dbReference type="GO" id="GO:0004386">
    <property type="term" value="F:helicase activity"/>
    <property type="evidence" value="ECO:0007669"/>
    <property type="project" value="UniProtKB-KW"/>
</dbReference>
<dbReference type="PROSITE" id="PS51192">
    <property type="entry name" value="HELICASE_ATP_BIND_1"/>
    <property type="match status" value="1"/>
</dbReference>
<gene>
    <name evidence="4" type="ORF">GQF42_41605</name>
</gene>
<proteinExistence type="predicted"/>
<evidence type="ECO:0000259" key="3">
    <source>
        <dbReference type="PROSITE" id="PS51194"/>
    </source>
</evidence>
<dbReference type="GO" id="GO:0016787">
    <property type="term" value="F:hydrolase activity"/>
    <property type="evidence" value="ECO:0007669"/>
    <property type="project" value="InterPro"/>
</dbReference>
<dbReference type="InterPro" id="IPR014001">
    <property type="entry name" value="Helicase_ATP-bd"/>
</dbReference>
<dbReference type="GO" id="GO:0003677">
    <property type="term" value="F:DNA binding"/>
    <property type="evidence" value="ECO:0007669"/>
    <property type="project" value="InterPro"/>
</dbReference>
<evidence type="ECO:0000313" key="5">
    <source>
        <dbReference type="Proteomes" id="UP000436138"/>
    </source>
</evidence>
<accession>A0A6I6N6R5</accession>
<protein>
    <submittedName>
        <fullName evidence="4">Helicase</fullName>
    </submittedName>
</protein>
<dbReference type="PROSITE" id="PS51194">
    <property type="entry name" value="HELICASE_CTER"/>
    <property type="match status" value="1"/>
</dbReference>
<dbReference type="GO" id="GO:0005829">
    <property type="term" value="C:cytosol"/>
    <property type="evidence" value="ECO:0007669"/>
    <property type="project" value="TreeGrafter"/>
</dbReference>